<evidence type="ECO:0000256" key="8">
    <source>
        <dbReference type="HAMAP-Rule" id="MF_00443"/>
    </source>
</evidence>
<evidence type="ECO:0000256" key="7">
    <source>
        <dbReference type="ARBA" id="ARBA00049897"/>
    </source>
</evidence>
<feature type="binding site" evidence="8">
    <location>
        <begin position="214"/>
        <end position="215"/>
    </location>
    <ligand>
        <name>1-deoxy-D-xylulose 5-phosphate</name>
        <dbReference type="ChEBI" id="CHEBI:57792"/>
    </ligand>
</feature>
<dbReference type="EMBL" id="BMCS01000001">
    <property type="protein sequence ID" value="GGF09933.1"/>
    <property type="molecule type" value="Genomic_DNA"/>
</dbReference>
<sequence>MVTPPEEVVPEGLRIGSRVYRSRLIMGTGGAANLDVLERALVASGTELTTVAMRRADSGGGPGVVDLLRRLDIDVLPNTAGCRTAAEATLTAQLAREALETDLIKLEIAGDDRTLLPDPIELLDAAVTLVDDGFVVLAYTNDDPILAARLRDCGVAAVMPLGSPIGTGLGIANPHNLEMIVASATVPIILDAGIGTASDAALAMELGCDGVLLASAVNRADDPVAMASAMSAAVYAGSLARGAGRIPKRFWAQASSPARD</sequence>
<dbReference type="InterPro" id="IPR008867">
    <property type="entry name" value="ThiG"/>
</dbReference>
<dbReference type="PANTHER" id="PTHR34266">
    <property type="entry name" value="THIAZOLE SYNTHASE"/>
    <property type="match status" value="1"/>
</dbReference>
<dbReference type="Pfam" id="PF05690">
    <property type="entry name" value="ThiG"/>
    <property type="match status" value="1"/>
</dbReference>
<comment type="catalytic activity">
    <reaction evidence="7 8">
        <text>[ThiS sulfur-carrier protein]-C-terminal-Gly-aminoethanethioate + 2-iminoacetate + 1-deoxy-D-xylulose 5-phosphate = [ThiS sulfur-carrier protein]-C-terminal Gly-Gly + 2-[(2R,5Z)-2-carboxy-4-methylthiazol-5(2H)-ylidene]ethyl phosphate + 2 H2O + H(+)</text>
        <dbReference type="Rhea" id="RHEA:26297"/>
        <dbReference type="Rhea" id="RHEA-COMP:12909"/>
        <dbReference type="Rhea" id="RHEA-COMP:19908"/>
        <dbReference type="ChEBI" id="CHEBI:15377"/>
        <dbReference type="ChEBI" id="CHEBI:15378"/>
        <dbReference type="ChEBI" id="CHEBI:57792"/>
        <dbReference type="ChEBI" id="CHEBI:62899"/>
        <dbReference type="ChEBI" id="CHEBI:77846"/>
        <dbReference type="ChEBI" id="CHEBI:90778"/>
        <dbReference type="ChEBI" id="CHEBI:232372"/>
        <dbReference type="EC" id="2.8.1.10"/>
    </reaction>
</comment>
<evidence type="ECO:0000313" key="11">
    <source>
        <dbReference type="Proteomes" id="UP000632454"/>
    </source>
</evidence>
<keyword evidence="8" id="KW-0963">Cytoplasm</keyword>
<dbReference type="HAMAP" id="MF_00443">
    <property type="entry name" value="ThiG"/>
    <property type="match status" value="1"/>
</dbReference>
<comment type="subcellular location">
    <subcellularLocation>
        <location evidence="8">Cytoplasm</location>
    </subcellularLocation>
</comment>
<dbReference type="EC" id="2.8.1.10" evidence="3 8"/>
<comment type="pathway">
    <text evidence="2 8">Cofactor biosynthesis; thiamine diphosphate biosynthesis.</text>
</comment>
<gene>
    <name evidence="8 10" type="primary">thiG</name>
    <name evidence="10" type="ORF">GCM10007298_02330</name>
</gene>
<evidence type="ECO:0000256" key="6">
    <source>
        <dbReference type="ARBA" id="ARBA00023270"/>
    </source>
</evidence>
<organism evidence="10 11">
    <name type="scientific">Williamsia phyllosphaerae</name>
    <dbReference type="NCBI Taxonomy" id="885042"/>
    <lineage>
        <taxon>Bacteria</taxon>
        <taxon>Bacillati</taxon>
        <taxon>Actinomycetota</taxon>
        <taxon>Actinomycetes</taxon>
        <taxon>Mycobacteriales</taxon>
        <taxon>Nocardiaceae</taxon>
        <taxon>Williamsia</taxon>
    </lineage>
</organism>
<dbReference type="Proteomes" id="UP000632454">
    <property type="component" value="Unassembled WGS sequence"/>
</dbReference>
<comment type="similarity">
    <text evidence="8">Belongs to the ThiG family.</text>
</comment>
<dbReference type="SUPFAM" id="SSF110399">
    <property type="entry name" value="ThiG-like"/>
    <property type="match status" value="1"/>
</dbReference>
<dbReference type="Gene3D" id="3.20.20.70">
    <property type="entry name" value="Aldolase class I"/>
    <property type="match status" value="1"/>
</dbReference>
<dbReference type="InterPro" id="IPR013785">
    <property type="entry name" value="Aldolase_TIM"/>
</dbReference>
<evidence type="ECO:0000256" key="2">
    <source>
        <dbReference type="ARBA" id="ARBA00004948"/>
    </source>
</evidence>
<name>A0ABQ1U3M1_9NOCA</name>
<dbReference type="PANTHER" id="PTHR34266:SF2">
    <property type="entry name" value="THIAZOLE SYNTHASE"/>
    <property type="match status" value="1"/>
</dbReference>
<feature type="binding site" evidence="8">
    <location>
        <position position="166"/>
    </location>
    <ligand>
        <name>1-deoxy-D-xylulose 5-phosphate</name>
        <dbReference type="ChEBI" id="CHEBI:57792"/>
    </ligand>
</feature>
<feature type="binding site" evidence="8">
    <location>
        <begin position="192"/>
        <end position="193"/>
    </location>
    <ligand>
        <name>1-deoxy-D-xylulose 5-phosphate</name>
        <dbReference type="ChEBI" id="CHEBI:57792"/>
    </ligand>
</feature>
<protein>
    <recommendedName>
        <fullName evidence="3 8">Thiazole synthase</fullName>
        <ecNumber evidence="3 8">2.8.1.10</ecNumber>
    </recommendedName>
</protein>
<dbReference type="InterPro" id="IPR033983">
    <property type="entry name" value="Thiazole_synthase_ThiG"/>
</dbReference>
<keyword evidence="11" id="KW-1185">Reference proteome</keyword>
<evidence type="ECO:0000259" key="9">
    <source>
        <dbReference type="Pfam" id="PF05690"/>
    </source>
</evidence>
<evidence type="ECO:0000256" key="1">
    <source>
        <dbReference type="ARBA" id="ARBA00002834"/>
    </source>
</evidence>
<keyword evidence="6 8" id="KW-0704">Schiff base</keyword>
<accession>A0ABQ1U3M1</accession>
<feature type="domain" description="Thiazole synthase ThiG" evidence="9">
    <location>
        <begin position="15"/>
        <end position="257"/>
    </location>
</feature>
<comment type="caution">
    <text evidence="10">The sequence shown here is derived from an EMBL/GenBank/DDBJ whole genome shotgun (WGS) entry which is preliminary data.</text>
</comment>
<reference evidence="11" key="1">
    <citation type="journal article" date="2019" name="Int. J. Syst. Evol. Microbiol.">
        <title>The Global Catalogue of Microorganisms (GCM) 10K type strain sequencing project: providing services to taxonomists for standard genome sequencing and annotation.</title>
        <authorList>
            <consortium name="The Broad Institute Genomics Platform"/>
            <consortium name="The Broad Institute Genome Sequencing Center for Infectious Disease"/>
            <person name="Wu L."/>
            <person name="Ma J."/>
        </authorList>
    </citation>
    <scope>NUCLEOTIDE SEQUENCE [LARGE SCALE GENOMIC DNA]</scope>
    <source>
        <strain evidence="11">CCM 7855</strain>
    </source>
</reference>
<keyword evidence="5 8" id="KW-0784">Thiamine biosynthesis</keyword>
<comment type="subunit">
    <text evidence="8">Homotetramer. Forms heterodimers with either ThiH or ThiS.</text>
</comment>
<proteinExistence type="inferred from homology"/>
<evidence type="ECO:0000256" key="4">
    <source>
        <dbReference type="ARBA" id="ARBA00022679"/>
    </source>
</evidence>
<feature type="active site" description="Schiff-base intermediate with DXP" evidence="8">
    <location>
        <position position="105"/>
    </location>
</feature>
<keyword evidence="4 8" id="KW-0808">Transferase</keyword>
<comment type="function">
    <text evidence="1 8">Catalyzes the rearrangement of 1-deoxy-D-xylulose 5-phosphate (DXP) to produce the thiazole phosphate moiety of thiamine. Sulfur is provided by the thiocarboxylate moiety of the carrier protein ThiS. In vitro, sulfur can be provided by H(2)S.</text>
</comment>
<evidence type="ECO:0000256" key="3">
    <source>
        <dbReference type="ARBA" id="ARBA00011960"/>
    </source>
</evidence>
<evidence type="ECO:0000313" key="10">
    <source>
        <dbReference type="EMBL" id="GGF09933.1"/>
    </source>
</evidence>
<evidence type="ECO:0000256" key="5">
    <source>
        <dbReference type="ARBA" id="ARBA00022977"/>
    </source>
</evidence>